<feature type="binding site" evidence="2">
    <location>
        <position position="75"/>
    </location>
    <ligand>
        <name>substrate</name>
    </ligand>
</feature>
<evidence type="ECO:0000313" key="4">
    <source>
        <dbReference type="Proteomes" id="UP000054937"/>
    </source>
</evidence>
<comment type="caution">
    <text evidence="3">The sequence shown here is derived from an EMBL/GenBank/DDBJ whole genome shotgun (WGS) entry which is preliminary data.</text>
</comment>
<dbReference type="InterPro" id="IPR013078">
    <property type="entry name" value="His_Pase_superF_clade-1"/>
</dbReference>
<dbReference type="AlphaFoldDB" id="A0A0V0QRT2"/>
<dbReference type="SMART" id="SM00855">
    <property type="entry name" value="PGAM"/>
    <property type="match status" value="1"/>
</dbReference>
<sequence>MELLGKHIGEFVKLSGKNFLFVRHGECMANYSGVLAGFLDSRLTVKGREQAHSLYQHIYPHINSFNNIYCSDLQRAIDTAEISLGFPEQKIIQQKPILREINFGKEENLHFDSLPDDRKQLINSIDFQSEGGESWHDVRKRVIKFMSQQPDGNHLVYSHGGLMCSLTWYIGLQDTVPNCSAIGMQVDSEGVPQKLHFVWEYPETEEL</sequence>
<proteinExistence type="predicted"/>
<evidence type="ECO:0000256" key="1">
    <source>
        <dbReference type="ARBA" id="ARBA00022801"/>
    </source>
</evidence>
<keyword evidence="1" id="KW-0378">Hydrolase</keyword>
<feature type="binding site" evidence="2">
    <location>
        <begin position="23"/>
        <end position="30"/>
    </location>
    <ligand>
        <name>substrate</name>
    </ligand>
</feature>
<dbReference type="InterPro" id="IPR051695">
    <property type="entry name" value="Phosphoglycerate_Mutase"/>
</dbReference>
<dbReference type="CDD" id="cd07067">
    <property type="entry name" value="HP_PGM_like"/>
    <property type="match status" value="1"/>
</dbReference>
<dbReference type="GO" id="GO:0004331">
    <property type="term" value="F:fructose-2,6-bisphosphate 2-phosphatase activity"/>
    <property type="evidence" value="ECO:0007669"/>
    <property type="project" value="TreeGrafter"/>
</dbReference>
<dbReference type="InterPro" id="IPR029033">
    <property type="entry name" value="His_PPase_superfam"/>
</dbReference>
<dbReference type="SUPFAM" id="SSF53254">
    <property type="entry name" value="Phosphoglycerate mutase-like"/>
    <property type="match status" value="1"/>
</dbReference>
<organism evidence="3 4">
    <name type="scientific">Pseudocohnilembus persalinus</name>
    <name type="common">Ciliate</name>
    <dbReference type="NCBI Taxonomy" id="266149"/>
    <lineage>
        <taxon>Eukaryota</taxon>
        <taxon>Sar</taxon>
        <taxon>Alveolata</taxon>
        <taxon>Ciliophora</taxon>
        <taxon>Intramacronucleata</taxon>
        <taxon>Oligohymenophorea</taxon>
        <taxon>Scuticociliatia</taxon>
        <taxon>Philasterida</taxon>
        <taxon>Pseudocohnilembidae</taxon>
        <taxon>Pseudocohnilembus</taxon>
    </lineage>
</organism>
<dbReference type="Proteomes" id="UP000054937">
    <property type="component" value="Unassembled WGS sequence"/>
</dbReference>
<evidence type="ECO:0000256" key="2">
    <source>
        <dbReference type="PIRSR" id="PIRSR613078-2"/>
    </source>
</evidence>
<evidence type="ECO:0000313" key="3">
    <source>
        <dbReference type="EMBL" id="KRX05038.1"/>
    </source>
</evidence>
<gene>
    <name evidence="3" type="ORF">PPERSA_06672</name>
</gene>
<dbReference type="EMBL" id="LDAU01000110">
    <property type="protein sequence ID" value="KRX05038.1"/>
    <property type="molecule type" value="Genomic_DNA"/>
</dbReference>
<dbReference type="Gene3D" id="3.40.50.1240">
    <property type="entry name" value="Phosphoglycerate mutase-like"/>
    <property type="match status" value="1"/>
</dbReference>
<dbReference type="InParanoid" id="A0A0V0QRT2"/>
<reference evidence="3 4" key="1">
    <citation type="journal article" date="2015" name="Sci. Rep.">
        <title>Genome of the facultative scuticociliatosis pathogen Pseudocohnilembus persalinus provides insight into its virulence through horizontal gene transfer.</title>
        <authorList>
            <person name="Xiong J."/>
            <person name="Wang G."/>
            <person name="Cheng J."/>
            <person name="Tian M."/>
            <person name="Pan X."/>
            <person name="Warren A."/>
            <person name="Jiang C."/>
            <person name="Yuan D."/>
            <person name="Miao W."/>
        </authorList>
    </citation>
    <scope>NUCLEOTIDE SEQUENCE [LARGE SCALE GENOMIC DNA]</scope>
    <source>
        <strain evidence="3">36N120E</strain>
    </source>
</reference>
<dbReference type="GO" id="GO:0045820">
    <property type="term" value="P:negative regulation of glycolytic process"/>
    <property type="evidence" value="ECO:0007669"/>
    <property type="project" value="TreeGrafter"/>
</dbReference>
<dbReference type="OMA" id="FQYQAPG"/>
<dbReference type="Pfam" id="PF00300">
    <property type="entry name" value="His_Phos_1"/>
    <property type="match status" value="1"/>
</dbReference>
<name>A0A0V0QRT2_PSEPJ</name>
<dbReference type="PANTHER" id="PTHR46517">
    <property type="entry name" value="FRUCTOSE-2,6-BISPHOSPHATASE TIGAR"/>
    <property type="match status" value="1"/>
</dbReference>
<keyword evidence="4" id="KW-1185">Reference proteome</keyword>
<dbReference type="OrthoDB" id="354304at2759"/>
<dbReference type="PANTHER" id="PTHR46517:SF1">
    <property type="entry name" value="FRUCTOSE-2,6-BISPHOSPHATASE TIGAR"/>
    <property type="match status" value="1"/>
</dbReference>
<dbReference type="GO" id="GO:0005829">
    <property type="term" value="C:cytosol"/>
    <property type="evidence" value="ECO:0007669"/>
    <property type="project" value="TreeGrafter"/>
</dbReference>
<evidence type="ECO:0008006" key="5">
    <source>
        <dbReference type="Google" id="ProtNLM"/>
    </source>
</evidence>
<protein>
    <recommendedName>
        <fullName evidence="5">Histidine phosphatase superfamily, clade-1</fullName>
    </recommendedName>
</protein>
<accession>A0A0V0QRT2</accession>
<dbReference type="GO" id="GO:0043456">
    <property type="term" value="P:regulation of pentose-phosphate shunt"/>
    <property type="evidence" value="ECO:0007669"/>
    <property type="project" value="TreeGrafter"/>
</dbReference>